<reference evidence="12 13" key="1">
    <citation type="submission" date="2021-01" db="EMBL/GenBank/DDBJ databases">
        <title>Genomic Encyclopedia of Type Strains, Phase IV (KMG-IV): sequencing the most valuable type-strain genomes for metagenomic binning, comparative biology and taxonomic classification.</title>
        <authorList>
            <person name="Goeker M."/>
        </authorList>
    </citation>
    <scope>NUCLEOTIDE SEQUENCE [LARGE SCALE GENOMIC DNA]</scope>
    <source>
        <strain evidence="12 13">DSM 24436</strain>
    </source>
</reference>
<comment type="catalytic activity">
    <reaction evidence="9 10">
        <text>Release of signal peptides from bacterial membrane prolipoproteins. Hydrolyzes -Xaa-Yaa-Zaa-|-(S,diacylglyceryl)Cys-, in which Xaa is hydrophobic (preferably Leu), and Yaa (Ala or Ser) and Zaa (Gly or Ala) have small, neutral side chains.</text>
        <dbReference type="EC" id="3.4.23.36"/>
    </reaction>
</comment>
<comment type="function">
    <text evidence="9 10">This protein specifically catalyzes the removal of signal peptides from prolipoproteins.</text>
</comment>
<keyword evidence="4 9" id="KW-0812">Transmembrane</keyword>
<dbReference type="PROSITE" id="PS00855">
    <property type="entry name" value="SPASE_II"/>
    <property type="match status" value="1"/>
</dbReference>
<dbReference type="Proteomes" id="UP000767854">
    <property type="component" value="Unassembled WGS sequence"/>
</dbReference>
<evidence type="ECO:0000256" key="7">
    <source>
        <dbReference type="ARBA" id="ARBA00022989"/>
    </source>
</evidence>
<evidence type="ECO:0000256" key="3">
    <source>
        <dbReference type="ARBA" id="ARBA00022670"/>
    </source>
</evidence>
<comment type="pathway">
    <text evidence="9">Protein modification; lipoprotein biosynthesis (signal peptide cleavage).</text>
</comment>
<dbReference type="EMBL" id="JAFBDT010000009">
    <property type="protein sequence ID" value="MBM7561891.1"/>
    <property type="molecule type" value="Genomic_DNA"/>
</dbReference>
<dbReference type="EC" id="3.4.23.36" evidence="9"/>
<comment type="caution">
    <text evidence="9">Lacks conserved residue(s) required for the propagation of feature annotation.</text>
</comment>
<feature type="transmembrane region" description="Helical" evidence="9">
    <location>
        <begin position="124"/>
        <end position="144"/>
    </location>
</feature>
<keyword evidence="6 9" id="KW-0378">Hydrolase</keyword>
<dbReference type="PANTHER" id="PTHR33695">
    <property type="entry name" value="LIPOPROTEIN SIGNAL PEPTIDASE"/>
    <property type="match status" value="1"/>
</dbReference>
<evidence type="ECO:0000256" key="10">
    <source>
        <dbReference type="RuleBase" id="RU000594"/>
    </source>
</evidence>
<organism evidence="12 13">
    <name type="scientific">Fusibacter tunisiensis</name>
    <dbReference type="NCBI Taxonomy" id="1008308"/>
    <lineage>
        <taxon>Bacteria</taxon>
        <taxon>Bacillati</taxon>
        <taxon>Bacillota</taxon>
        <taxon>Clostridia</taxon>
        <taxon>Eubacteriales</taxon>
        <taxon>Eubacteriales Family XII. Incertae Sedis</taxon>
        <taxon>Fusibacter</taxon>
    </lineage>
</organism>
<feature type="active site" evidence="9">
    <location>
        <position position="113"/>
    </location>
</feature>
<dbReference type="NCBIfam" id="TIGR00077">
    <property type="entry name" value="lspA"/>
    <property type="match status" value="1"/>
</dbReference>
<keyword evidence="5 9" id="KW-0064">Aspartyl protease</keyword>
<feature type="transmembrane region" description="Helical" evidence="9">
    <location>
        <begin position="85"/>
        <end position="103"/>
    </location>
</feature>
<dbReference type="InterPro" id="IPR001872">
    <property type="entry name" value="Peptidase_A8"/>
</dbReference>
<protein>
    <recommendedName>
        <fullName evidence="9">Lipoprotein signal peptidase</fullName>
        <ecNumber evidence="9">3.4.23.36</ecNumber>
    </recommendedName>
    <alternativeName>
        <fullName evidence="9">Prolipoprotein signal peptidase</fullName>
    </alternativeName>
    <alternativeName>
        <fullName evidence="9">Signal peptidase II</fullName>
        <shortName evidence="9">SPase II</shortName>
    </alternativeName>
</protein>
<evidence type="ECO:0000256" key="1">
    <source>
        <dbReference type="ARBA" id="ARBA00006139"/>
    </source>
</evidence>
<keyword evidence="3 9" id="KW-0645">Protease</keyword>
<evidence type="ECO:0000313" key="12">
    <source>
        <dbReference type="EMBL" id="MBM7561891.1"/>
    </source>
</evidence>
<name>A0ABS2MR52_9FIRM</name>
<evidence type="ECO:0000256" key="9">
    <source>
        <dbReference type="HAMAP-Rule" id="MF_00161"/>
    </source>
</evidence>
<keyword evidence="13" id="KW-1185">Reference proteome</keyword>
<dbReference type="RefSeq" id="WP_204663828.1">
    <property type="nucleotide sequence ID" value="NZ_JAFBDT010000009.1"/>
</dbReference>
<evidence type="ECO:0000313" key="13">
    <source>
        <dbReference type="Proteomes" id="UP000767854"/>
    </source>
</evidence>
<comment type="similarity">
    <text evidence="1 9 11">Belongs to the peptidase A8 family.</text>
</comment>
<evidence type="ECO:0000256" key="4">
    <source>
        <dbReference type="ARBA" id="ARBA00022692"/>
    </source>
</evidence>
<dbReference type="Pfam" id="PF01252">
    <property type="entry name" value="Peptidase_A8"/>
    <property type="match status" value="1"/>
</dbReference>
<comment type="caution">
    <text evidence="12">The sequence shown here is derived from an EMBL/GenBank/DDBJ whole genome shotgun (WGS) entry which is preliminary data.</text>
</comment>
<accession>A0ABS2MR52</accession>
<proteinExistence type="inferred from homology"/>
<dbReference type="PRINTS" id="PR00781">
    <property type="entry name" value="LIPOSIGPTASE"/>
</dbReference>
<feature type="transmembrane region" description="Helical" evidence="9">
    <location>
        <begin position="58"/>
        <end position="79"/>
    </location>
</feature>
<feature type="active site" evidence="9">
    <location>
        <position position="129"/>
    </location>
</feature>
<dbReference type="PANTHER" id="PTHR33695:SF1">
    <property type="entry name" value="LIPOPROTEIN SIGNAL PEPTIDASE"/>
    <property type="match status" value="1"/>
</dbReference>
<comment type="subcellular location">
    <subcellularLocation>
        <location evidence="9">Cell membrane</location>
        <topology evidence="9">Multi-pass membrane protein</topology>
    </subcellularLocation>
</comment>
<evidence type="ECO:0000256" key="11">
    <source>
        <dbReference type="RuleBase" id="RU004181"/>
    </source>
</evidence>
<dbReference type="GO" id="GO:0004190">
    <property type="term" value="F:aspartic-type endopeptidase activity"/>
    <property type="evidence" value="ECO:0007669"/>
    <property type="project" value="UniProtKB-EC"/>
</dbReference>
<evidence type="ECO:0000256" key="5">
    <source>
        <dbReference type="ARBA" id="ARBA00022750"/>
    </source>
</evidence>
<evidence type="ECO:0000256" key="8">
    <source>
        <dbReference type="ARBA" id="ARBA00023136"/>
    </source>
</evidence>
<evidence type="ECO:0000256" key="2">
    <source>
        <dbReference type="ARBA" id="ARBA00022475"/>
    </source>
</evidence>
<gene>
    <name evidence="9" type="primary">lspA</name>
    <name evidence="12" type="ORF">JOC49_001432</name>
</gene>
<dbReference type="HAMAP" id="MF_00161">
    <property type="entry name" value="LspA"/>
    <property type="match status" value="1"/>
</dbReference>
<sequence length="150" mass="16837">MIYFITIIGLIGIDQLTKIWAVDALMHKGPQGFIDGFLGFRYVENTGAAFSILKDQQLLLILITFVILAGMIGYMIKAIKTEAPIVVKLAYISIISGAVGNFIDRARLNYVIDFLEFKFIRFPVFNVADVLVVVGVILLSYAILFMKYDF</sequence>
<keyword evidence="7 9" id="KW-1133">Transmembrane helix</keyword>
<keyword evidence="2 9" id="KW-1003">Cell membrane</keyword>
<evidence type="ECO:0000256" key="6">
    <source>
        <dbReference type="ARBA" id="ARBA00022801"/>
    </source>
</evidence>
<keyword evidence="8 9" id="KW-0472">Membrane</keyword>